<sequence length="429" mass="49438">MFKKTARSGTFIDNMKLPVHRWFRYSAGFSAEWIYSEILKFQDETGKKAIILEPFAGSGTTNIAADFFNVRSFGFEGHPFVARIAKAKQLWYLDTNDLNNAGEELIAYASSLKAMPDPTRYNESNLLGRCYSFDSFNKLERLKIAYETLSNADLHWELIRLNITSILRACSHVNTAQWQYVLPNKSKSKVLDPFDAFLGKLEMMRTDMLHAISSGWKNCSHIEYKDVRQPFKAEKCNLLISSPPYPNNYDYADAMRLEMMFWGEINGWGDLKNVVRPSLMRSCSQHSSSDKIDLDEVLSNPLLYPIKDEISDVTKKLDIIRHSKGGKKSYHTMIAAYFLDMAKIWVNIRKNMEKDSKVCFVIGDSAPYGIYVPAEKWLGELAVSAGFSSFSFEKLRDRNVKWKNRTHTVPLHEGRLWVWNGKYKKHSNM</sequence>
<accession>A0AAW6BMG7</accession>
<comment type="caution">
    <text evidence="1">The sequence shown here is derived from an EMBL/GenBank/DDBJ whole genome shotgun (WGS) entry which is preliminary data.</text>
</comment>
<evidence type="ECO:0000313" key="1">
    <source>
        <dbReference type="EMBL" id="MDB6374657.1"/>
    </source>
</evidence>
<dbReference type="Proteomes" id="UP001212996">
    <property type="component" value="Unassembled WGS sequence"/>
</dbReference>
<organism evidence="1 2">
    <name type="scientific">Photorhabdus bodei</name>
    <dbReference type="NCBI Taxonomy" id="2029681"/>
    <lineage>
        <taxon>Bacteria</taxon>
        <taxon>Pseudomonadati</taxon>
        <taxon>Pseudomonadota</taxon>
        <taxon>Gammaproteobacteria</taxon>
        <taxon>Enterobacterales</taxon>
        <taxon>Morganellaceae</taxon>
        <taxon>Photorhabdus</taxon>
    </lineage>
</organism>
<evidence type="ECO:0000313" key="2">
    <source>
        <dbReference type="Proteomes" id="UP001212996"/>
    </source>
</evidence>
<proteinExistence type="predicted"/>
<dbReference type="InterPro" id="IPR029063">
    <property type="entry name" value="SAM-dependent_MTases_sf"/>
</dbReference>
<protein>
    <recommendedName>
        <fullName evidence="3">DNA modification methylase</fullName>
    </recommendedName>
</protein>
<dbReference type="RefSeq" id="WP_200868812.1">
    <property type="nucleotide sequence ID" value="NZ_JAQMFO010000053.1"/>
</dbReference>
<dbReference type="AlphaFoldDB" id="A0AAW6BMG7"/>
<name>A0AAW6BMG7_9GAMM</name>
<reference evidence="1" key="1">
    <citation type="submission" date="2023-01" db="EMBL/GenBank/DDBJ databases">
        <title>Genome sequencing of Photorhabdus bodei 09-20.</title>
        <authorList>
            <person name="Kalindamar S."/>
            <person name="Kumru S."/>
        </authorList>
    </citation>
    <scope>NUCLEOTIDE SEQUENCE</scope>
    <source>
        <strain evidence="1">09-20</strain>
    </source>
</reference>
<gene>
    <name evidence="1" type="ORF">PH362_22730</name>
</gene>
<evidence type="ECO:0008006" key="3">
    <source>
        <dbReference type="Google" id="ProtNLM"/>
    </source>
</evidence>
<dbReference type="SUPFAM" id="SSF53335">
    <property type="entry name" value="S-adenosyl-L-methionine-dependent methyltransferases"/>
    <property type="match status" value="2"/>
</dbReference>
<dbReference type="EMBL" id="JAQMFO010000053">
    <property type="protein sequence ID" value="MDB6374657.1"/>
    <property type="molecule type" value="Genomic_DNA"/>
</dbReference>
<dbReference type="Gene3D" id="3.40.50.150">
    <property type="entry name" value="Vaccinia Virus protein VP39"/>
    <property type="match status" value="2"/>
</dbReference>